<dbReference type="InterPro" id="IPR038731">
    <property type="entry name" value="RgtA/B/C-like"/>
</dbReference>
<feature type="transmembrane region" description="Helical" evidence="8">
    <location>
        <begin position="286"/>
        <end position="304"/>
    </location>
</feature>
<evidence type="ECO:0000256" key="5">
    <source>
        <dbReference type="ARBA" id="ARBA00022692"/>
    </source>
</evidence>
<keyword evidence="3 10" id="KW-0328">Glycosyltransferase</keyword>
<dbReference type="PANTHER" id="PTHR33908:SF11">
    <property type="entry name" value="MEMBRANE PROTEIN"/>
    <property type="match status" value="1"/>
</dbReference>
<feature type="transmembrane region" description="Helical" evidence="8">
    <location>
        <begin position="246"/>
        <end position="265"/>
    </location>
</feature>
<dbReference type="GO" id="GO:0009103">
    <property type="term" value="P:lipopolysaccharide biosynthetic process"/>
    <property type="evidence" value="ECO:0007669"/>
    <property type="project" value="UniProtKB-ARBA"/>
</dbReference>
<feature type="transmembrane region" description="Helical" evidence="8">
    <location>
        <begin position="198"/>
        <end position="216"/>
    </location>
</feature>
<keyword evidence="5 8" id="KW-0812">Transmembrane</keyword>
<dbReference type="Proteomes" id="UP000644507">
    <property type="component" value="Unassembled WGS sequence"/>
</dbReference>
<reference evidence="10" key="2">
    <citation type="submission" date="2020-09" db="EMBL/GenBank/DDBJ databases">
        <authorList>
            <person name="Sun Q."/>
            <person name="Kim S."/>
        </authorList>
    </citation>
    <scope>NUCLEOTIDE SEQUENCE</scope>
    <source>
        <strain evidence="10">KCTC 12988</strain>
    </source>
</reference>
<accession>A0A918U0Y9</accession>
<evidence type="ECO:0000259" key="9">
    <source>
        <dbReference type="Pfam" id="PF13231"/>
    </source>
</evidence>
<feature type="domain" description="Glycosyltransferase RgtA/B/C/D-like" evidence="9">
    <location>
        <begin position="53"/>
        <end position="216"/>
    </location>
</feature>
<dbReference type="AlphaFoldDB" id="A0A918U0Y9"/>
<evidence type="ECO:0000313" key="10">
    <source>
        <dbReference type="EMBL" id="GHC65388.1"/>
    </source>
</evidence>
<name>A0A918U0Y9_9BACT</name>
<evidence type="ECO:0000256" key="2">
    <source>
        <dbReference type="ARBA" id="ARBA00022475"/>
    </source>
</evidence>
<organism evidence="10 11">
    <name type="scientific">Roseibacillus persicicus</name>
    <dbReference type="NCBI Taxonomy" id="454148"/>
    <lineage>
        <taxon>Bacteria</taxon>
        <taxon>Pseudomonadati</taxon>
        <taxon>Verrucomicrobiota</taxon>
        <taxon>Verrucomicrobiia</taxon>
        <taxon>Verrucomicrobiales</taxon>
        <taxon>Verrucomicrobiaceae</taxon>
        <taxon>Roseibacillus</taxon>
    </lineage>
</organism>
<proteinExistence type="predicted"/>
<feature type="transmembrane region" description="Helical" evidence="8">
    <location>
        <begin position="177"/>
        <end position="193"/>
    </location>
</feature>
<comment type="caution">
    <text evidence="10">The sequence shown here is derived from an EMBL/GenBank/DDBJ whole genome shotgun (WGS) entry which is preliminary data.</text>
</comment>
<evidence type="ECO:0000256" key="3">
    <source>
        <dbReference type="ARBA" id="ARBA00022676"/>
    </source>
</evidence>
<keyword evidence="7 8" id="KW-0472">Membrane</keyword>
<reference evidence="10" key="1">
    <citation type="journal article" date="2014" name="Int. J. Syst. Evol. Microbiol.">
        <title>Complete genome sequence of Corynebacterium casei LMG S-19264T (=DSM 44701T), isolated from a smear-ripened cheese.</title>
        <authorList>
            <consortium name="US DOE Joint Genome Institute (JGI-PGF)"/>
            <person name="Walter F."/>
            <person name="Albersmeier A."/>
            <person name="Kalinowski J."/>
            <person name="Ruckert C."/>
        </authorList>
    </citation>
    <scope>NUCLEOTIDE SEQUENCE</scope>
    <source>
        <strain evidence="10">KCTC 12988</strain>
    </source>
</reference>
<evidence type="ECO:0000256" key="7">
    <source>
        <dbReference type="ARBA" id="ARBA00023136"/>
    </source>
</evidence>
<evidence type="ECO:0000313" key="11">
    <source>
        <dbReference type="Proteomes" id="UP000644507"/>
    </source>
</evidence>
<feature type="transmembrane region" description="Helical" evidence="8">
    <location>
        <begin position="105"/>
        <end position="124"/>
    </location>
</feature>
<gene>
    <name evidence="10" type="ORF">GCM10007100_36440</name>
</gene>
<dbReference type="InterPro" id="IPR050297">
    <property type="entry name" value="LipidA_mod_glycosyltrf_83"/>
</dbReference>
<protein>
    <submittedName>
        <fullName evidence="10">Dolichyl-phosphate-mannose--protein mannosyltransferase</fullName>
    </submittedName>
</protein>
<sequence>MKQLSPTRQFLFFLFGVTVFRLLWHLLLNPVGIMGDEAYNWDWGRHLAWGYYSKPPGSAWLHALVGFVSNDSLFAIKATSTLLAGGSALFFFLTLRHVFSERFAYWVGLIYLLCPGQQMVSSILTADAQLLLYWNLALFASARILFPKNENPPNFLNFFLLFLALALGHLAKQMMLIQIPLLLMAVALIRPTLFKNPLLYLVPIASLVSLIPPLYWNAQNDWITVEHTAHHFDSEEFSILDILERFGALLSLSAILLTPLAVAAIPRSLKLWMREKRKVDPKTLFFILYGALPFAVMFAMTLRQDVNPNWPAAYHGGTLALAGIFFAFKGEDLTKAWRVSMRIAVGLTAMVVVGFPAAEFLFKVTPLKAQRRTYWGYPELSANIASHNPDGDHAIIVLGHRDGASEFAFNMPGKPEVHVWNEGDTIAHQYDFWPGPEVGTPTLLIIEQRRERDVAEITDRMRESFDEFEFLAEYGLHPSRDYPRFKVYRTSPLKSWPSPVESSRR</sequence>
<evidence type="ECO:0000256" key="8">
    <source>
        <dbReference type="SAM" id="Phobius"/>
    </source>
</evidence>
<keyword evidence="11" id="KW-1185">Reference proteome</keyword>
<feature type="transmembrane region" description="Helical" evidence="8">
    <location>
        <begin position="155"/>
        <end position="171"/>
    </location>
</feature>
<evidence type="ECO:0000256" key="6">
    <source>
        <dbReference type="ARBA" id="ARBA00022989"/>
    </source>
</evidence>
<feature type="transmembrane region" description="Helical" evidence="8">
    <location>
        <begin position="12"/>
        <end position="33"/>
    </location>
</feature>
<dbReference type="PANTHER" id="PTHR33908">
    <property type="entry name" value="MANNOSYLTRANSFERASE YKCB-RELATED"/>
    <property type="match status" value="1"/>
</dbReference>
<keyword evidence="4" id="KW-0808">Transferase</keyword>
<dbReference type="GO" id="GO:0016763">
    <property type="term" value="F:pentosyltransferase activity"/>
    <property type="evidence" value="ECO:0007669"/>
    <property type="project" value="TreeGrafter"/>
</dbReference>
<evidence type="ECO:0000256" key="4">
    <source>
        <dbReference type="ARBA" id="ARBA00022679"/>
    </source>
</evidence>
<feature type="transmembrane region" description="Helical" evidence="8">
    <location>
        <begin position="310"/>
        <end position="328"/>
    </location>
</feature>
<dbReference type="RefSeq" id="WP_189573444.1">
    <property type="nucleotide sequence ID" value="NZ_BMXI01000019.1"/>
</dbReference>
<evidence type="ECO:0000256" key="1">
    <source>
        <dbReference type="ARBA" id="ARBA00004651"/>
    </source>
</evidence>
<keyword evidence="6 8" id="KW-1133">Transmembrane helix</keyword>
<feature type="transmembrane region" description="Helical" evidence="8">
    <location>
        <begin position="130"/>
        <end position="146"/>
    </location>
</feature>
<comment type="subcellular location">
    <subcellularLocation>
        <location evidence="1">Cell membrane</location>
        <topology evidence="1">Multi-pass membrane protein</topology>
    </subcellularLocation>
</comment>
<dbReference type="GO" id="GO:0005886">
    <property type="term" value="C:plasma membrane"/>
    <property type="evidence" value="ECO:0007669"/>
    <property type="project" value="UniProtKB-SubCell"/>
</dbReference>
<dbReference type="Pfam" id="PF13231">
    <property type="entry name" value="PMT_2"/>
    <property type="match status" value="1"/>
</dbReference>
<keyword evidence="2" id="KW-1003">Cell membrane</keyword>
<feature type="transmembrane region" description="Helical" evidence="8">
    <location>
        <begin position="340"/>
        <end position="362"/>
    </location>
</feature>
<feature type="transmembrane region" description="Helical" evidence="8">
    <location>
        <begin position="74"/>
        <end position="93"/>
    </location>
</feature>
<dbReference type="EMBL" id="BMXI01000019">
    <property type="protein sequence ID" value="GHC65388.1"/>
    <property type="molecule type" value="Genomic_DNA"/>
</dbReference>